<feature type="compositionally biased region" description="Basic and acidic residues" evidence="1">
    <location>
        <begin position="17"/>
        <end position="28"/>
    </location>
</feature>
<accession>A0A142BJA8</accession>
<dbReference type="EMBL" id="CP013251">
    <property type="protein sequence ID" value="AMO58834.1"/>
    <property type="molecule type" value="Genomic_DNA"/>
</dbReference>
<dbReference type="SUPFAM" id="SSF53474">
    <property type="entry name" value="alpha/beta-Hydrolases"/>
    <property type="match status" value="1"/>
</dbReference>
<reference evidence="2 3" key="1">
    <citation type="journal article" date="2016" name="Front. Microbiol.">
        <title>Genomic Insight into the Host-Endosymbiont Relationship of Endozoicomonas montiporae CL-33(T) with its Coral Host.</title>
        <authorList>
            <person name="Ding J.-Y."/>
            <person name="Shiu J.-H."/>
            <person name="Chen W.-M."/>
            <person name="Chiang Y.-R."/>
            <person name="Tang S.-L."/>
        </authorList>
    </citation>
    <scope>NUCLEOTIDE SEQUENCE [LARGE SCALE GENOMIC DNA]</scope>
    <source>
        <strain evidence="2 3">CL-33</strain>
    </source>
</reference>
<dbReference type="KEGG" id="emp:EZMO1_4952"/>
<name>A0A142BJA8_9GAMM</name>
<evidence type="ECO:0000313" key="2">
    <source>
        <dbReference type="EMBL" id="AMO58834.1"/>
    </source>
</evidence>
<evidence type="ECO:0000313" key="3">
    <source>
        <dbReference type="Proteomes" id="UP000071065"/>
    </source>
</evidence>
<dbReference type="Gene3D" id="3.40.50.1820">
    <property type="entry name" value="alpha/beta hydrolase"/>
    <property type="match status" value="1"/>
</dbReference>
<dbReference type="Proteomes" id="UP000071065">
    <property type="component" value="Chromosome"/>
</dbReference>
<proteinExistence type="predicted"/>
<dbReference type="Pfam" id="PF26363">
    <property type="entry name" value="Phospholipase-like"/>
    <property type="match status" value="1"/>
</dbReference>
<dbReference type="AlphaFoldDB" id="A0A142BJA8"/>
<dbReference type="RefSeq" id="WP_051790559.1">
    <property type="nucleotide sequence ID" value="NZ_CP013251.1"/>
</dbReference>
<protein>
    <submittedName>
        <fullName evidence="2">Uncharacterized protein</fullName>
    </submittedName>
</protein>
<sequence length="380" mass="40620">MSTGGINSSKPLISEFKTDNKVVDDGNKKSPSLTASNPGLKALLLKCKSGVKGAPGKIKGHFQSLRSKPAEITPELVSKKAKAYSIEASPPTDAGQKIQLAIDAEIAAFPYHQSLEKITNTSKLPESLSSVDKEVAENPGFGEWDTARPLALAAGKATGLSTKGAKGFIYDKKSGLTAYILHNPTAKPTPEVRLVFGGTTSGKEAGGLAKRSILNGGFTLKQWIANGKNAALGKTPDSYKQASELTRQVMDLMAKDPKYKDYSFTVSGHSKGGGEAAYAALTQKKPVNAICFSSAEFGKEMRESIPEEKRANAASHVHHYYIEGDPVPKMSDERLIKATGSKLGHIGKVTELPADGKGKGIKELDRHDQFNRHIRNFAGE</sequence>
<organism evidence="2 3">
    <name type="scientific">Endozoicomonas montiporae CL-33</name>
    <dbReference type="NCBI Taxonomy" id="570277"/>
    <lineage>
        <taxon>Bacteria</taxon>
        <taxon>Pseudomonadati</taxon>
        <taxon>Pseudomonadota</taxon>
        <taxon>Gammaproteobacteria</taxon>
        <taxon>Oceanospirillales</taxon>
        <taxon>Endozoicomonadaceae</taxon>
        <taxon>Endozoicomonas</taxon>
    </lineage>
</organism>
<dbReference type="OrthoDB" id="6191215at2"/>
<feature type="region of interest" description="Disordered" evidence="1">
    <location>
        <begin position="17"/>
        <end position="37"/>
    </location>
</feature>
<evidence type="ECO:0000256" key="1">
    <source>
        <dbReference type="SAM" id="MobiDB-lite"/>
    </source>
</evidence>
<dbReference type="InterPro" id="IPR029058">
    <property type="entry name" value="AB_hydrolase_fold"/>
</dbReference>
<dbReference type="PATRIC" id="fig|570277.3.peg.5295"/>
<dbReference type="GO" id="GO:0006629">
    <property type="term" value="P:lipid metabolic process"/>
    <property type="evidence" value="ECO:0007669"/>
    <property type="project" value="InterPro"/>
</dbReference>
<gene>
    <name evidence="2" type="ORF">EZMO1_4952</name>
</gene>